<dbReference type="EC" id="1.5.3.2" evidence="6"/>
<dbReference type="EMBL" id="JBCGDC010000031">
    <property type="protein sequence ID" value="MFB6394132.1"/>
    <property type="molecule type" value="Genomic_DNA"/>
</dbReference>
<accession>A0ABV5CQ54</accession>
<evidence type="ECO:0000256" key="3">
    <source>
        <dbReference type="ARBA" id="ARBA00022827"/>
    </source>
</evidence>
<proteinExistence type="predicted"/>
<evidence type="ECO:0000256" key="2">
    <source>
        <dbReference type="ARBA" id="ARBA00022630"/>
    </source>
</evidence>
<sequence length="381" mass="40102">MRSPDADVAVVGLGAFGAAALWRLAAAGVDVVGLDRFAPGHGFGSSHGGTRMFRTACLEHPDLVPLALRSRQLWRELGDAAGERLFEPTGGVLIGPRHGHVVAGTIAAAARHGLDVEVWDAATVRARLPRHAGLCDHHGAVWEAGAGLIAPEAAIRAAVAVAARLGARVHSGTRVDGVELVAGGALVRTADDVLRVRQVVVAAGAWLPTLLPDLPLRVLRVPITWFRAADPAATGAYGLADVPVFIRELDDGTCLWGHGVHGGDELKLGLEDRGGLMREMDPDGDDRRVTPDDWSPLVRRLDRALPGLAAAPSRAAVCMYPMTPDRQFLLGRPGGDPRLVVAGGDSGHGFKHATGIGEVVSDLICGRTPQVPVAFMHPDRW</sequence>
<comment type="caution">
    <text evidence="6">The sequence shown here is derived from an EMBL/GenBank/DDBJ whole genome shotgun (WGS) entry which is preliminary data.</text>
</comment>
<dbReference type="InterPro" id="IPR036188">
    <property type="entry name" value="FAD/NAD-bd_sf"/>
</dbReference>
<dbReference type="Gene3D" id="3.30.9.10">
    <property type="entry name" value="D-Amino Acid Oxidase, subunit A, domain 2"/>
    <property type="match status" value="1"/>
</dbReference>
<keyword evidence="2" id="KW-0285">Flavoprotein</keyword>
<name>A0ABV5CQ54_9ACTN</name>
<keyword evidence="4 6" id="KW-0560">Oxidoreductase</keyword>
<comment type="cofactor">
    <cofactor evidence="1">
        <name>FAD</name>
        <dbReference type="ChEBI" id="CHEBI:57692"/>
    </cofactor>
</comment>
<reference evidence="6 7" key="1">
    <citation type="submission" date="2024-04" db="EMBL/GenBank/DDBJ databases">
        <title>Polymorphospora sp. isolated from Baiyangdian Lake in Xiong'an New Area.</title>
        <authorList>
            <person name="Zhang X."/>
            <person name="Liu J."/>
        </authorList>
    </citation>
    <scope>NUCLEOTIDE SEQUENCE [LARGE SCALE GENOMIC DNA]</scope>
    <source>
        <strain evidence="6 7">2-325</strain>
    </source>
</reference>
<evidence type="ECO:0000313" key="7">
    <source>
        <dbReference type="Proteomes" id="UP001582793"/>
    </source>
</evidence>
<feature type="domain" description="FAD dependent oxidoreductase" evidence="5">
    <location>
        <begin position="7"/>
        <end position="363"/>
    </location>
</feature>
<evidence type="ECO:0000256" key="4">
    <source>
        <dbReference type="ARBA" id="ARBA00023002"/>
    </source>
</evidence>
<dbReference type="PANTHER" id="PTHR10961:SF7">
    <property type="entry name" value="FAD DEPENDENT OXIDOREDUCTASE DOMAIN-CONTAINING PROTEIN"/>
    <property type="match status" value="1"/>
</dbReference>
<protein>
    <submittedName>
        <fullName evidence="6">N-methyl-L-tryptophan oxidase</fullName>
        <ecNumber evidence="6">1.5.3.2</ecNumber>
    </submittedName>
</protein>
<keyword evidence="7" id="KW-1185">Reference proteome</keyword>
<gene>
    <name evidence="6" type="primary">solA</name>
    <name evidence="6" type="ORF">AAFH96_13585</name>
</gene>
<keyword evidence="3" id="KW-0274">FAD</keyword>
<evidence type="ECO:0000259" key="5">
    <source>
        <dbReference type="Pfam" id="PF01266"/>
    </source>
</evidence>
<dbReference type="SUPFAM" id="SSF54373">
    <property type="entry name" value="FAD-linked reductases, C-terminal domain"/>
    <property type="match status" value="1"/>
</dbReference>
<dbReference type="Proteomes" id="UP001582793">
    <property type="component" value="Unassembled WGS sequence"/>
</dbReference>
<dbReference type="PANTHER" id="PTHR10961">
    <property type="entry name" value="PEROXISOMAL SARCOSINE OXIDASE"/>
    <property type="match status" value="1"/>
</dbReference>
<organism evidence="6 7">
    <name type="scientific">Polymorphospora lycopeni</name>
    <dbReference type="NCBI Taxonomy" id="3140240"/>
    <lineage>
        <taxon>Bacteria</taxon>
        <taxon>Bacillati</taxon>
        <taxon>Actinomycetota</taxon>
        <taxon>Actinomycetes</taxon>
        <taxon>Micromonosporales</taxon>
        <taxon>Micromonosporaceae</taxon>
        <taxon>Polymorphospora</taxon>
    </lineage>
</organism>
<dbReference type="NCBIfam" id="NF008425">
    <property type="entry name" value="PRK11259.1"/>
    <property type="match status" value="1"/>
</dbReference>
<dbReference type="InterPro" id="IPR045170">
    <property type="entry name" value="MTOX"/>
</dbReference>
<dbReference type="RefSeq" id="WP_364218969.1">
    <property type="nucleotide sequence ID" value="NZ_JBCGDC010000031.1"/>
</dbReference>
<dbReference type="SUPFAM" id="SSF51905">
    <property type="entry name" value="FAD/NAD(P)-binding domain"/>
    <property type="match status" value="1"/>
</dbReference>
<evidence type="ECO:0000256" key="1">
    <source>
        <dbReference type="ARBA" id="ARBA00001974"/>
    </source>
</evidence>
<dbReference type="GO" id="GO:0050131">
    <property type="term" value="F:N-methyl-L-amino-acid oxidase activity"/>
    <property type="evidence" value="ECO:0007669"/>
    <property type="project" value="UniProtKB-EC"/>
</dbReference>
<dbReference type="Pfam" id="PF01266">
    <property type="entry name" value="DAO"/>
    <property type="match status" value="1"/>
</dbReference>
<evidence type="ECO:0000313" key="6">
    <source>
        <dbReference type="EMBL" id="MFB6394132.1"/>
    </source>
</evidence>
<dbReference type="Gene3D" id="3.50.50.60">
    <property type="entry name" value="FAD/NAD(P)-binding domain"/>
    <property type="match status" value="1"/>
</dbReference>
<dbReference type="InterPro" id="IPR006076">
    <property type="entry name" value="FAD-dep_OxRdtase"/>
</dbReference>